<dbReference type="Proteomes" id="UP000017836">
    <property type="component" value="Unassembled WGS sequence"/>
</dbReference>
<keyword evidence="5 6" id="KW-0472">Membrane</keyword>
<evidence type="ECO:0000256" key="6">
    <source>
        <dbReference type="RuleBase" id="RU365102"/>
    </source>
</evidence>
<dbReference type="GO" id="GO:0032468">
    <property type="term" value="P:Golgi calcium ion homeostasis"/>
    <property type="evidence" value="ECO:0000318"/>
    <property type="project" value="GO_Central"/>
</dbReference>
<evidence type="ECO:0000256" key="3">
    <source>
        <dbReference type="ARBA" id="ARBA00022692"/>
    </source>
</evidence>
<feature type="transmembrane region" description="Helical" evidence="6">
    <location>
        <begin position="202"/>
        <end position="223"/>
    </location>
</feature>
<reference evidence="8" key="1">
    <citation type="journal article" date="2013" name="Science">
        <title>The Amborella genome and the evolution of flowering plants.</title>
        <authorList>
            <consortium name="Amborella Genome Project"/>
        </authorList>
    </citation>
    <scope>NUCLEOTIDE SEQUENCE [LARGE SCALE GENOMIC DNA]</scope>
</reference>
<sequence length="394" mass="42487">MVPSLAMSHSPFCRFHVVPLNATPPSSSPAFHCLRSDKTLKPHSPTFNTALARRISRYLKKWPLYVRTNAEVLEVFQLTSSTSHNDLGFVDDKMNCLDVSSELMHVQYNSDHLDKCVGASLVAKDGKISTPFVDGVDNAAEISFSSWMKFAMLFGFSTLQYSPYAMATLQFASGLQSIPYIGDFSDVTTGFTSALLAARNSAAIVFVGTFGALAAMTIISVFLGRTFHYIDGILPFRLGETELPIDDILAVCLLVYFGFSTLREAISSDSMKTKDEQEEAELAVSEFSRDGAGIVAAANTAFGTFFLVFVAEWGDKSFFSTIALAAASSPLGVVFGALAGHAAATLLAVLGGSLLGTFLSEKVKTTIRLDEPNYLEWSQSAKIFIGSRKATIGG</sequence>
<dbReference type="GO" id="GO:0015085">
    <property type="term" value="F:calcium ion transmembrane transporter activity"/>
    <property type="evidence" value="ECO:0000318"/>
    <property type="project" value="GO_Central"/>
</dbReference>
<evidence type="ECO:0000256" key="2">
    <source>
        <dbReference type="ARBA" id="ARBA00009190"/>
    </source>
</evidence>
<feature type="transmembrane region" description="Helical" evidence="6">
    <location>
        <begin position="331"/>
        <end position="359"/>
    </location>
</feature>
<dbReference type="InterPro" id="IPR001727">
    <property type="entry name" value="GDT1-like"/>
</dbReference>
<comment type="caution">
    <text evidence="6">Lacks conserved residue(s) required for the propagation of feature annotation.</text>
</comment>
<gene>
    <name evidence="7" type="ORF">AMTR_s00054p00088810</name>
</gene>
<evidence type="ECO:0000256" key="4">
    <source>
        <dbReference type="ARBA" id="ARBA00022989"/>
    </source>
</evidence>
<name>U5D7D9_AMBTC</name>
<keyword evidence="3 6" id="KW-0812">Transmembrane</keyword>
<dbReference type="Pfam" id="PF01169">
    <property type="entry name" value="GDT1"/>
    <property type="match status" value="2"/>
</dbReference>
<dbReference type="GO" id="GO:0005794">
    <property type="term" value="C:Golgi apparatus"/>
    <property type="evidence" value="ECO:0000318"/>
    <property type="project" value="GO_Central"/>
</dbReference>
<evidence type="ECO:0000313" key="7">
    <source>
        <dbReference type="EMBL" id="ERN18140.1"/>
    </source>
</evidence>
<dbReference type="GO" id="GO:0032472">
    <property type="term" value="P:Golgi calcium ion transport"/>
    <property type="evidence" value="ECO:0000318"/>
    <property type="project" value="GO_Central"/>
</dbReference>
<organism evidence="7 8">
    <name type="scientific">Amborella trichopoda</name>
    <dbReference type="NCBI Taxonomy" id="13333"/>
    <lineage>
        <taxon>Eukaryota</taxon>
        <taxon>Viridiplantae</taxon>
        <taxon>Streptophyta</taxon>
        <taxon>Embryophyta</taxon>
        <taxon>Tracheophyta</taxon>
        <taxon>Spermatophyta</taxon>
        <taxon>Magnoliopsida</taxon>
        <taxon>Amborellales</taxon>
        <taxon>Amborellaceae</taxon>
        <taxon>Amborella</taxon>
    </lineage>
</organism>
<keyword evidence="4 6" id="KW-1133">Transmembrane helix</keyword>
<dbReference type="AlphaFoldDB" id="U5D7D9"/>
<evidence type="ECO:0000256" key="1">
    <source>
        <dbReference type="ARBA" id="ARBA00004141"/>
    </source>
</evidence>
<evidence type="ECO:0000313" key="8">
    <source>
        <dbReference type="Proteomes" id="UP000017836"/>
    </source>
</evidence>
<dbReference type="Gramene" id="ERN18140">
    <property type="protein sequence ID" value="ERN18140"/>
    <property type="gene ID" value="AMTR_s00054p00088810"/>
</dbReference>
<feature type="transmembrane region" description="Helical" evidence="6">
    <location>
        <begin position="292"/>
        <end position="311"/>
    </location>
</feature>
<comment type="similarity">
    <text evidence="2 6">Belongs to the GDT1 family.</text>
</comment>
<protein>
    <recommendedName>
        <fullName evidence="6">GDT1 family protein</fullName>
    </recommendedName>
</protein>
<proteinExistence type="inferred from homology"/>
<dbReference type="GO" id="GO:0070588">
    <property type="term" value="P:calcium ion transmembrane transport"/>
    <property type="evidence" value="ECO:0000318"/>
    <property type="project" value="GO_Central"/>
</dbReference>
<evidence type="ECO:0000256" key="5">
    <source>
        <dbReference type="ARBA" id="ARBA00023136"/>
    </source>
</evidence>
<dbReference type="GO" id="GO:0009535">
    <property type="term" value="C:chloroplast thylakoid membrane"/>
    <property type="evidence" value="ECO:0000318"/>
    <property type="project" value="GO_Central"/>
</dbReference>
<keyword evidence="8" id="KW-1185">Reference proteome</keyword>
<dbReference type="eggNOG" id="KOG2881">
    <property type="taxonomic scope" value="Eukaryota"/>
</dbReference>
<dbReference type="PANTHER" id="PTHR12608">
    <property type="entry name" value="TRANSMEMBRANE PROTEIN HTP-1 RELATED"/>
    <property type="match status" value="1"/>
</dbReference>
<accession>U5D7D9</accession>
<dbReference type="GO" id="GO:0071421">
    <property type="term" value="P:manganese ion transmembrane transport"/>
    <property type="evidence" value="ECO:0000318"/>
    <property type="project" value="GO_Central"/>
</dbReference>
<dbReference type="PANTHER" id="PTHR12608:SF6">
    <property type="entry name" value="PROTEIN PAM71, CHLOROPLASTIC"/>
    <property type="match status" value="1"/>
</dbReference>
<comment type="subcellular location">
    <subcellularLocation>
        <location evidence="1 6">Membrane</location>
        <topology evidence="1 6">Multi-pass membrane protein</topology>
    </subcellularLocation>
</comment>
<dbReference type="EMBL" id="KI392271">
    <property type="protein sequence ID" value="ERN18140.1"/>
    <property type="molecule type" value="Genomic_DNA"/>
</dbReference>
<dbReference type="HOGENOM" id="CLU_700852_0_0_1"/>
<dbReference type="GO" id="GO:0005384">
    <property type="term" value="F:manganese ion transmembrane transporter activity"/>
    <property type="evidence" value="ECO:0000318"/>
    <property type="project" value="GO_Central"/>
</dbReference>